<evidence type="ECO:0000256" key="8">
    <source>
        <dbReference type="ARBA" id="ARBA00034617"/>
    </source>
</evidence>
<keyword evidence="7" id="KW-0413">Isomerase</keyword>
<evidence type="ECO:0000256" key="5">
    <source>
        <dbReference type="ARBA" id="ARBA00022840"/>
    </source>
</evidence>
<dbReference type="PANTHER" id="PTHR11070">
    <property type="entry name" value="UVRD / RECB / PCRA DNA HELICASE FAMILY MEMBER"/>
    <property type="match status" value="1"/>
</dbReference>
<dbReference type="EMBL" id="MU006121">
    <property type="protein sequence ID" value="KAF2834283.1"/>
    <property type="molecule type" value="Genomic_DNA"/>
</dbReference>
<evidence type="ECO:0000259" key="13">
    <source>
        <dbReference type="PROSITE" id="PS51198"/>
    </source>
</evidence>
<reference evidence="15" key="1">
    <citation type="journal article" date="2020" name="Stud. Mycol.">
        <title>101 Dothideomycetes genomes: a test case for predicting lifestyles and emergence of pathogens.</title>
        <authorList>
            <person name="Haridas S."/>
            <person name="Albert R."/>
            <person name="Binder M."/>
            <person name="Bloem J."/>
            <person name="Labutti K."/>
            <person name="Salamov A."/>
            <person name="Andreopoulos B."/>
            <person name="Baker S."/>
            <person name="Barry K."/>
            <person name="Bills G."/>
            <person name="Bluhm B."/>
            <person name="Cannon C."/>
            <person name="Castanera R."/>
            <person name="Culley D."/>
            <person name="Daum C."/>
            <person name="Ezra D."/>
            <person name="Gonzalez J."/>
            <person name="Henrissat B."/>
            <person name="Kuo A."/>
            <person name="Liang C."/>
            <person name="Lipzen A."/>
            <person name="Lutzoni F."/>
            <person name="Magnuson J."/>
            <person name="Mondo S."/>
            <person name="Nolan M."/>
            <person name="Ohm R."/>
            <person name="Pangilinan J."/>
            <person name="Park H.-J."/>
            <person name="Ramirez L."/>
            <person name="Alfaro M."/>
            <person name="Sun H."/>
            <person name="Tritt A."/>
            <person name="Yoshinaga Y."/>
            <person name="Zwiers L.-H."/>
            <person name="Turgeon B."/>
            <person name="Goodwin S."/>
            <person name="Spatafora J."/>
            <person name="Crous P."/>
            <person name="Grigoriev I."/>
        </authorList>
    </citation>
    <scope>NUCLEOTIDE SEQUENCE</scope>
    <source>
        <strain evidence="15">CBS 101060</strain>
    </source>
</reference>
<organism evidence="15 16">
    <name type="scientific">Patellaria atrata CBS 101060</name>
    <dbReference type="NCBI Taxonomy" id="1346257"/>
    <lineage>
        <taxon>Eukaryota</taxon>
        <taxon>Fungi</taxon>
        <taxon>Dikarya</taxon>
        <taxon>Ascomycota</taxon>
        <taxon>Pezizomycotina</taxon>
        <taxon>Dothideomycetes</taxon>
        <taxon>Dothideomycetes incertae sedis</taxon>
        <taxon>Patellariales</taxon>
        <taxon>Patellariaceae</taxon>
        <taxon>Patellaria</taxon>
    </lineage>
</organism>
<protein>
    <recommendedName>
        <fullName evidence="9">DNA 3'-5' helicase</fullName>
        <ecNumber evidence="9">5.6.2.4</ecNumber>
    </recommendedName>
</protein>
<dbReference type="GO" id="GO:0005524">
    <property type="term" value="F:ATP binding"/>
    <property type="evidence" value="ECO:0007669"/>
    <property type="project" value="UniProtKB-UniRule"/>
</dbReference>
<dbReference type="Gene3D" id="1.10.486.10">
    <property type="entry name" value="PCRA, domain 4"/>
    <property type="match status" value="1"/>
</dbReference>
<dbReference type="InterPro" id="IPR027417">
    <property type="entry name" value="P-loop_NTPase"/>
</dbReference>
<feature type="non-terminal residue" evidence="15">
    <location>
        <position position="838"/>
    </location>
</feature>
<keyword evidence="4 11" id="KW-0347">Helicase</keyword>
<dbReference type="Proteomes" id="UP000799429">
    <property type="component" value="Unassembled WGS sequence"/>
</dbReference>
<comment type="caution">
    <text evidence="15">The sequence shown here is derived from an EMBL/GenBank/DDBJ whole genome shotgun (WGS) entry which is preliminary data.</text>
</comment>
<dbReference type="SUPFAM" id="SSF52540">
    <property type="entry name" value="P-loop containing nucleoside triphosphate hydrolases"/>
    <property type="match status" value="1"/>
</dbReference>
<keyword evidence="3 11" id="KW-0378">Hydrolase</keyword>
<dbReference type="Pfam" id="PF13361">
    <property type="entry name" value="UvrD_C"/>
    <property type="match status" value="1"/>
</dbReference>
<dbReference type="InterPro" id="IPR014016">
    <property type="entry name" value="UvrD-like_ATP-bd"/>
</dbReference>
<dbReference type="PROSITE" id="PS51198">
    <property type="entry name" value="UVRD_HELICASE_ATP_BIND"/>
    <property type="match status" value="1"/>
</dbReference>
<evidence type="ECO:0000256" key="11">
    <source>
        <dbReference type="PROSITE-ProRule" id="PRU00560"/>
    </source>
</evidence>
<keyword evidence="6" id="KW-0238">DNA-binding</keyword>
<evidence type="ECO:0000256" key="4">
    <source>
        <dbReference type="ARBA" id="ARBA00022806"/>
    </source>
</evidence>
<dbReference type="GO" id="GO:0000725">
    <property type="term" value="P:recombinational repair"/>
    <property type="evidence" value="ECO:0007669"/>
    <property type="project" value="TreeGrafter"/>
</dbReference>
<evidence type="ECO:0000256" key="9">
    <source>
        <dbReference type="ARBA" id="ARBA00034808"/>
    </source>
</evidence>
<evidence type="ECO:0000256" key="12">
    <source>
        <dbReference type="SAM" id="MobiDB-lite"/>
    </source>
</evidence>
<dbReference type="PANTHER" id="PTHR11070:SF2">
    <property type="entry name" value="ATP-DEPENDENT DNA HELICASE SRS2"/>
    <property type="match status" value="1"/>
</dbReference>
<dbReference type="PROSITE" id="PS51217">
    <property type="entry name" value="UVRD_HELICASE_CTER"/>
    <property type="match status" value="1"/>
</dbReference>
<evidence type="ECO:0000256" key="6">
    <source>
        <dbReference type="ARBA" id="ARBA00023125"/>
    </source>
</evidence>
<dbReference type="InterPro" id="IPR000212">
    <property type="entry name" value="DNA_helicase_UvrD/REP"/>
</dbReference>
<dbReference type="EC" id="5.6.2.4" evidence="9"/>
<dbReference type="GO" id="GO:0005634">
    <property type="term" value="C:nucleus"/>
    <property type="evidence" value="ECO:0007669"/>
    <property type="project" value="TreeGrafter"/>
</dbReference>
<accession>A0A9P4VKB3</accession>
<dbReference type="InterPro" id="IPR014017">
    <property type="entry name" value="DNA_helicase_UvrD-like_C"/>
</dbReference>
<gene>
    <name evidence="15" type="ORF">M501DRAFT_910413</name>
</gene>
<keyword evidence="5 11" id="KW-0067">ATP-binding</keyword>
<keyword evidence="16" id="KW-1185">Reference proteome</keyword>
<dbReference type="GO" id="GO:0016787">
    <property type="term" value="F:hydrolase activity"/>
    <property type="evidence" value="ECO:0007669"/>
    <property type="project" value="UniProtKB-UniRule"/>
</dbReference>
<dbReference type="CDD" id="cd18807">
    <property type="entry name" value="SF1_C_UvrD"/>
    <property type="match status" value="1"/>
</dbReference>
<evidence type="ECO:0000256" key="3">
    <source>
        <dbReference type="ARBA" id="ARBA00022801"/>
    </source>
</evidence>
<comment type="similarity">
    <text evidence="1">Belongs to the helicase family. UvrD subfamily.</text>
</comment>
<feature type="compositionally biased region" description="Basic and acidic residues" evidence="12">
    <location>
        <begin position="799"/>
        <end position="817"/>
    </location>
</feature>
<dbReference type="CDD" id="cd17932">
    <property type="entry name" value="DEXQc_UvrD"/>
    <property type="match status" value="1"/>
</dbReference>
<evidence type="ECO:0000256" key="2">
    <source>
        <dbReference type="ARBA" id="ARBA00022741"/>
    </source>
</evidence>
<evidence type="ECO:0000256" key="1">
    <source>
        <dbReference type="ARBA" id="ARBA00009922"/>
    </source>
</evidence>
<dbReference type="InterPro" id="IPR013986">
    <property type="entry name" value="DExx_box_DNA_helicase_dom_sf"/>
</dbReference>
<proteinExistence type="inferred from homology"/>
<dbReference type="Pfam" id="PF00580">
    <property type="entry name" value="UvrD-helicase"/>
    <property type="match status" value="1"/>
</dbReference>
<dbReference type="AlphaFoldDB" id="A0A9P4VKB3"/>
<dbReference type="Gene3D" id="3.40.50.300">
    <property type="entry name" value="P-loop containing nucleotide triphosphate hydrolases"/>
    <property type="match status" value="2"/>
</dbReference>
<feature type="region of interest" description="Disordered" evidence="12">
    <location>
        <begin position="796"/>
        <end position="838"/>
    </location>
</feature>
<name>A0A9P4VKB3_9PEZI</name>
<dbReference type="GO" id="GO:0003677">
    <property type="term" value="F:DNA binding"/>
    <property type="evidence" value="ECO:0007669"/>
    <property type="project" value="UniProtKB-KW"/>
</dbReference>
<evidence type="ECO:0000313" key="16">
    <source>
        <dbReference type="Proteomes" id="UP000799429"/>
    </source>
</evidence>
<keyword evidence="2 11" id="KW-0547">Nucleotide-binding</keyword>
<comment type="catalytic activity">
    <reaction evidence="8">
        <text>Couples ATP hydrolysis with the unwinding of duplex DNA by translocating in the 3'-5' direction.</text>
        <dbReference type="EC" id="5.6.2.4"/>
    </reaction>
</comment>
<feature type="domain" description="UvrD-like helicase ATP-binding" evidence="13">
    <location>
        <begin position="6"/>
        <end position="279"/>
    </location>
</feature>
<feature type="binding site" evidence="11">
    <location>
        <begin position="27"/>
        <end position="34"/>
    </location>
    <ligand>
        <name>ATP</name>
        <dbReference type="ChEBI" id="CHEBI:30616"/>
    </ligand>
</feature>
<dbReference type="GO" id="GO:0043138">
    <property type="term" value="F:3'-5' DNA helicase activity"/>
    <property type="evidence" value="ECO:0007669"/>
    <property type="project" value="UniProtKB-EC"/>
</dbReference>
<dbReference type="Gene3D" id="1.10.10.160">
    <property type="match status" value="1"/>
</dbReference>
<dbReference type="OrthoDB" id="1470711at2759"/>
<evidence type="ECO:0000313" key="15">
    <source>
        <dbReference type="EMBL" id="KAF2834283.1"/>
    </source>
</evidence>
<feature type="domain" description="UvrD-like helicase C-terminal" evidence="14">
    <location>
        <begin position="280"/>
        <end position="595"/>
    </location>
</feature>
<comment type="catalytic activity">
    <reaction evidence="10">
        <text>ATP + H2O = ADP + phosphate + H(+)</text>
        <dbReference type="Rhea" id="RHEA:13065"/>
        <dbReference type="ChEBI" id="CHEBI:15377"/>
        <dbReference type="ChEBI" id="CHEBI:15378"/>
        <dbReference type="ChEBI" id="CHEBI:30616"/>
        <dbReference type="ChEBI" id="CHEBI:43474"/>
        <dbReference type="ChEBI" id="CHEBI:456216"/>
        <dbReference type="EC" id="5.6.2.4"/>
    </reaction>
</comment>
<evidence type="ECO:0000256" key="7">
    <source>
        <dbReference type="ARBA" id="ARBA00023235"/>
    </source>
</evidence>
<sequence>MDQLLAGLNGAQRSAVTSPASVLQVLAPPGSGKTKTLTARVAYLIANVGLNPSNIIVCTFTIKAAREMKDRVRTILSPGDETKLVLGTFHSVARRFLVTYGNYIGIKKDFGIADSSDSLSMIKRIIKRLKLTIEPSPARSRISSLKARSINCEEYAASKKSIEHQEFATIYAEYEELLRISNLLDYDDLLLRCVDLLRRYPECVSNVECVLIDEFQDTNHVQYELMRCFAQNRKRITIVGDPDQSIYGFRSAEIENLRLMRKHYSDTVVVMLEENYRSSGSILQSAMQVIEQDESRPAKNLLATHCVGERPVLRQLPTAAVEAQWVVKEIERIRLLTGGSLLTHEDFAILLRSASLSRHIESALGKAGIPYRMVGGHRFFDRVEVKIILDYLRVVNQPDHNDALIRVINVPSRKIGDVTVKSLLQEAEKSKSSLWEMVLGSVRGNRKPTTKISASTHKGLDTFTNVILTTQKKLMGSETQSFSLVEVITHIIKRLSFEEYLKKSYPEDFDSRWANVEELVAQATDMSAAIVNGTLTEDDSLPKIDQVQQQDLSDPEDILAKFLANVALSTEVQHADSAETPLSQVTISTIHAAKGLEWPVVFIPATYNGSIPHSRSEDTDEERRLLYVGMTRAKALLYLSWPIWNSKGETATLSSFLSHKRMCKCFESSGPLIKFTVAQDLARILRRPCPLEATMEEGRALVERAEDDLWPLHGGDHITGEYTTNFFDEGSPYIPSHQTSFKRRKYERVDTSNTTMVKTTMSSTETFSIASTVRPIDFVSAKAHFGQTALQTAASSTHMDVEKKHRISVDEKQEKLRKATKRSSSKRLIDQGSIKNFL</sequence>
<evidence type="ECO:0000256" key="10">
    <source>
        <dbReference type="ARBA" id="ARBA00048988"/>
    </source>
</evidence>
<evidence type="ECO:0000259" key="14">
    <source>
        <dbReference type="PROSITE" id="PS51217"/>
    </source>
</evidence>